<sequence>MQKREERERCRRPVTDDGVEKGENGKVDFPYRHGVIDALLAMFTDMILSFSRIGWDEGVVKGLM</sequence>
<evidence type="ECO:0000256" key="1">
    <source>
        <dbReference type="SAM" id="MobiDB-lite"/>
    </source>
</evidence>
<organism evidence="2 3">
    <name type="scientific">Dendrobium thyrsiflorum</name>
    <name type="common">Pinecone-like raceme dendrobium</name>
    <name type="synonym">Orchid</name>
    <dbReference type="NCBI Taxonomy" id="117978"/>
    <lineage>
        <taxon>Eukaryota</taxon>
        <taxon>Viridiplantae</taxon>
        <taxon>Streptophyta</taxon>
        <taxon>Embryophyta</taxon>
        <taxon>Tracheophyta</taxon>
        <taxon>Spermatophyta</taxon>
        <taxon>Magnoliopsida</taxon>
        <taxon>Liliopsida</taxon>
        <taxon>Asparagales</taxon>
        <taxon>Orchidaceae</taxon>
        <taxon>Epidendroideae</taxon>
        <taxon>Malaxideae</taxon>
        <taxon>Dendrobiinae</taxon>
        <taxon>Dendrobium</taxon>
    </lineage>
</organism>
<comment type="caution">
    <text evidence="2">The sequence shown here is derived from an EMBL/GenBank/DDBJ whole genome shotgun (WGS) entry which is preliminary data.</text>
</comment>
<reference evidence="2 3" key="1">
    <citation type="journal article" date="2024" name="Plant Biotechnol. J.">
        <title>Dendrobium thyrsiflorum genome and its molecular insights into genes involved in important horticultural traits.</title>
        <authorList>
            <person name="Chen B."/>
            <person name="Wang J.Y."/>
            <person name="Zheng P.J."/>
            <person name="Li K.L."/>
            <person name="Liang Y.M."/>
            <person name="Chen X.F."/>
            <person name="Zhang C."/>
            <person name="Zhao X."/>
            <person name="He X."/>
            <person name="Zhang G.Q."/>
            <person name="Liu Z.J."/>
            <person name="Xu Q."/>
        </authorList>
    </citation>
    <scope>NUCLEOTIDE SEQUENCE [LARGE SCALE GENOMIC DNA]</scope>
    <source>
        <strain evidence="2">GZMU011</strain>
    </source>
</reference>
<evidence type="ECO:0000313" key="3">
    <source>
        <dbReference type="Proteomes" id="UP001552299"/>
    </source>
</evidence>
<evidence type="ECO:0000313" key="2">
    <source>
        <dbReference type="EMBL" id="KAL0924598.1"/>
    </source>
</evidence>
<dbReference type="AlphaFoldDB" id="A0ABD0VQ05"/>
<protein>
    <submittedName>
        <fullName evidence="2">Uncharacterized protein</fullName>
    </submittedName>
</protein>
<dbReference type="EMBL" id="JANQDX010000005">
    <property type="protein sequence ID" value="KAL0924598.1"/>
    <property type="molecule type" value="Genomic_DNA"/>
</dbReference>
<dbReference type="Proteomes" id="UP001552299">
    <property type="component" value="Unassembled WGS sequence"/>
</dbReference>
<proteinExistence type="predicted"/>
<accession>A0ABD0VQ05</accession>
<name>A0ABD0VQ05_DENTH</name>
<feature type="region of interest" description="Disordered" evidence="1">
    <location>
        <begin position="1"/>
        <end position="26"/>
    </location>
</feature>
<gene>
    <name evidence="2" type="ORF">M5K25_005441</name>
</gene>
<keyword evidence="3" id="KW-1185">Reference proteome</keyword>